<dbReference type="EMBL" id="CAESAE010000009">
    <property type="protein sequence ID" value="CAB4344012.1"/>
    <property type="molecule type" value="Genomic_DNA"/>
</dbReference>
<evidence type="ECO:0000313" key="7">
    <source>
        <dbReference type="EMBL" id="CAB4950180.1"/>
    </source>
</evidence>
<organism evidence="7">
    <name type="scientific">freshwater metagenome</name>
    <dbReference type="NCBI Taxonomy" id="449393"/>
    <lineage>
        <taxon>unclassified sequences</taxon>
        <taxon>metagenomes</taxon>
        <taxon>ecological metagenomes</taxon>
    </lineage>
</organism>
<name>A0A6J7K2D7_9ZZZZ</name>
<dbReference type="EMBL" id="CAEZYM010000005">
    <property type="protein sequence ID" value="CAB4723802.1"/>
    <property type="molecule type" value="Genomic_DNA"/>
</dbReference>
<accession>A0A6J7K2D7</accession>
<dbReference type="EMBL" id="CAFABH010000005">
    <property type="protein sequence ID" value="CAB4824082.1"/>
    <property type="molecule type" value="Genomic_DNA"/>
</dbReference>
<proteinExistence type="predicted"/>
<evidence type="ECO:0000313" key="4">
    <source>
        <dbReference type="EMBL" id="CAB4782047.1"/>
    </source>
</evidence>
<protein>
    <submittedName>
        <fullName evidence="7">Unannotated protein</fullName>
    </submittedName>
</protein>
<dbReference type="EMBL" id="CAEZZW010000005">
    <property type="protein sequence ID" value="CAB4782047.1"/>
    <property type="molecule type" value="Genomic_DNA"/>
</dbReference>
<gene>
    <name evidence="2" type="ORF">UFOPK2510_01040</name>
    <name evidence="3" type="ORF">UFOPK2718_00726</name>
    <name evidence="4" type="ORF">UFOPK2936_00999</name>
    <name evidence="5" type="ORF">UFOPK3174_00418</name>
    <name evidence="6" type="ORF">UFOPK3328_01045</name>
    <name evidence="7" type="ORF">UFOPK3779_01147</name>
    <name evidence="8" type="ORF">UFOPK3913_01149</name>
    <name evidence="1" type="ORF">UFOPK4107_01328</name>
</gene>
<evidence type="ECO:0000313" key="1">
    <source>
        <dbReference type="EMBL" id="CAB4344012.1"/>
    </source>
</evidence>
<dbReference type="AlphaFoldDB" id="A0A6J7K2D7"/>
<reference evidence="7" key="1">
    <citation type="submission" date="2020-05" db="EMBL/GenBank/DDBJ databases">
        <authorList>
            <person name="Chiriac C."/>
            <person name="Salcher M."/>
            <person name="Ghai R."/>
            <person name="Kavagutti S V."/>
        </authorList>
    </citation>
    <scope>NUCLEOTIDE SEQUENCE</scope>
</reference>
<dbReference type="EMBL" id="CAFBLD010000007">
    <property type="protein sequence ID" value="CAB4870844.1"/>
    <property type="molecule type" value="Genomic_DNA"/>
</dbReference>
<evidence type="ECO:0000313" key="2">
    <source>
        <dbReference type="EMBL" id="CAB4696689.1"/>
    </source>
</evidence>
<sequence length="50" mass="5726">MTTSAQEENFVEKVKEELLEIDQIPVSQHADRFEQLHQKLDTALSTIDGL</sequence>
<evidence type="ECO:0000313" key="6">
    <source>
        <dbReference type="EMBL" id="CAB4870844.1"/>
    </source>
</evidence>
<evidence type="ECO:0000313" key="5">
    <source>
        <dbReference type="EMBL" id="CAB4824082.1"/>
    </source>
</evidence>
<dbReference type="EMBL" id="CAFBOC010000012">
    <property type="protein sequence ID" value="CAB4981223.1"/>
    <property type="molecule type" value="Genomic_DNA"/>
</dbReference>
<evidence type="ECO:0000313" key="3">
    <source>
        <dbReference type="EMBL" id="CAB4723802.1"/>
    </source>
</evidence>
<evidence type="ECO:0000313" key="8">
    <source>
        <dbReference type="EMBL" id="CAB4981223.1"/>
    </source>
</evidence>
<dbReference type="EMBL" id="CAEZXO010000006">
    <property type="protein sequence ID" value="CAB4696689.1"/>
    <property type="molecule type" value="Genomic_DNA"/>
</dbReference>
<dbReference type="EMBL" id="CAFBNH010000006">
    <property type="protein sequence ID" value="CAB4950180.1"/>
    <property type="molecule type" value="Genomic_DNA"/>
</dbReference>